<protein>
    <recommendedName>
        <fullName evidence="1">NAD(P)-binding domain-containing protein</fullName>
    </recommendedName>
</protein>
<dbReference type="InterPro" id="IPR052718">
    <property type="entry name" value="NmrA-type_oxidoreductase"/>
</dbReference>
<dbReference type="PANTHER" id="PTHR47129:SF1">
    <property type="entry name" value="NMRA-LIKE DOMAIN-CONTAINING PROTEIN"/>
    <property type="match status" value="1"/>
</dbReference>
<feature type="domain" description="NAD(P)-binding" evidence="1">
    <location>
        <begin position="7"/>
        <end position="143"/>
    </location>
</feature>
<gene>
    <name evidence="2" type="ORF">U725_00945</name>
</gene>
<dbReference type="RefSeq" id="WP_042748018.1">
    <property type="nucleotide sequence ID" value="NZ_AZSI01000020.1"/>
</dbReference>
<dbReference type="AlphaFoldDB" id="A0A084AC52"/>
<comment type="caution">
    <text evidence="2">The sequence shown here is derived from an EMBL/GenBank/DDBJ whole genome shotgun (WGS) entry which is preliminary data.</text>
</comment>
<reference evidence="2 3" key="1">
    <citation type="submission" date="2014-06" db="EMBL/GenBank/DDBJ databases">
        <title>Draft genome sequence of the putrescine producing strain Lactococcus lactis subsp cremoris GE214.</title>
        <authorList>
            <person name="Ladero V."/>
            <person name="Linares D.M."/>
            <person name="del Rio B."/>
            <person name="Mayo B."/>
            <person name="Martin M.C."/>
            <person name="Fernandez M."/>
            <person name="Alvarez M.A."/>
        </authorList>
    </citation>
    <scope>NUCLEOTIDE SEQUENCE [LARGE SCALE GENOMIC DNA]</scope>
    <source>
        <strain evidence="2 3">GE214</strain>
    </source>
</reference>
<dbReference type="Gene3D" id="3.40.50.720">
    <property type="entry name" value="NAD(P)-binding Rossmann-like Domain"/>
    <property type="match status" value="1"/>
</dbReference>
<proteinExistence type="predicted"/>
<dbReference type="PATRIC" id="fig|1415168.3.peg.1012"/>
<evidence type="ECO:0000313" key="3">
    <source>
        <dbReference type="Proteomes" id="UP000028401"/>
    </source>
</evidence>
<accession>A0A084AC52</accession>
<evidence type="ECO:0000313" key="2">
    <source>
        <dbReference type="EMBL" id="KEY62881.1"/>
    </source>
</evidence>
<dbReference type="Pfam" id="PF13460">
    <property type="entry name" value="NAD_binding_10"/>
    <property type="match status" value="1"/>
</dbReference>
<evidence type="ECO:0000259" key="1">
    <source>
        <dbReference type="Pfam" id="PF13460"/>
    </source>
</evidence>
<dbReference type="Proteomes" id="UP000028401">
    <property type="component" value="Unassembled WGS sequence"/>
</dbReference>
<organism evidence="2 3">
    <name type="scientific">Lactococcus cremoris subsp. cremoris GE214</name>
    <dbReference type="NCBI Taxonomy" id="1415168"/>
    <lineage>
        <taxon>Bacteria</taxon>
        <taxon>Bacillati</taxon>
        <taxon>Bacillota</taxon>
        <taxon>Bacilli</taxon>
        <taxon>Lactobacillales</taxon>
        <taxon>Streptococcaceae</taxon>
        <taxon>Lactococcus</taxon>
        <taxon>Lactococcus cremoris subsp. cremoris</taxon>
    </lineage>
</organism>
<dbReference type="InterPro" id="IPR016040">
    <property type="entry name" value="NAD(P)-bd_dom"/>
</dbReference>
<dbReference type="PANTHER" id="PTHR47129">
    <property type="entry name" value="QUINONE OXIDOREDUCTASE 2"/>
    <property type="match status" value="1"/>
</dbReference>
<dbReference type="SUPFAM" id="SSF51735">
    <property type="entry name" value="NAD(P)-binding Rossmann-fold domains"/>
    <property type="match status" value="1"/>
</dbReference>
<dbReference type="Gene3D" id="3.90.25.10">
    <property type="entry name" value="UDP-galactose 4-epimerase, domain 1"/>
    <property type="match status" value="1"/>
</dbReference>
<dbReference type="EMBL" id="AZSI01000020">
    <property type="protein sequence ID" value="KEY62881.1"/>
    <property type="molecule type" value="Genomic_DNA"/>
</dbReference>
<sequence length="281" mass="30433">MKYLVTGATGGYGTYALGFLKELVPISDIAVLARTEEKAVPLKAAGFDVRLADYSDLTALEQAFTGIDRLLFVSGAPGNRQAEHQNVVDAAKSAGISYIVYTSFPQAETATSDLAADHIYTEKAIEKSGISHTFLRNNWYFENEMPIIAAALSTGKFVYNAPTGKVGWALKREYAEAGAKVLAGADFPEVLELSGKTLTYAELVQALKSVSDKDFEVIVADDKSFVSHLVETGLPDFVAELFLGFQKDIEAKDLDVESKDFEKALGHSLTETTEALKELLA</sequence>
<dbReference type="InterPro" id="IPR036291">
    <property type="entry name" value="NAD(P)-bd_dom_sf"/>
</dbReference>
<name>A0A084AC52_LACLC</name>